<feature type="domain" description="DUF1232" evidence="6">
    <location>
        <begin position="64"/>
        <end position="99"/>
    </location>
</feature>
<comment type="caution">
    <text evidence="7">The sequence shown here is derived from an EMBL/GenBank/DDBJ whole genome shotgun (WGS) entry which is preliminary data.</text>
</comment>
<evidence type="ECO:0000256" key="3">
    <source>
        <dbReference type="ARBA" id="ARBA00022989"/>
    </source>
</evidence>
<dbReference type="InterPro" id="IPR010652">
    <property type="entry name" value="DUF1232"/>
</dbReference>
<dbReference type="Pfam" id="PF06803">
    <property type="entry name" value="DUF1232"/>
    <property type="match status" value="1"/>
</dbReference>
<evidence type="ECO:0000259" key="6">
    <source>
        <dbReference type="Pfam" id="PF06803"/>
    </source>
</evidence>
<dbReference type="GO" id="GO:0012505">
    <property type="term" value="C:endomembrane system"/>
    <property type="evidence" value="ECO:0007669"/>
    <property type="project" value="UniProtKB-SubCell"/>
</dbReference>
<organism evidence="7 8">
    <name type="scientific">Gordonia lacunae</name>
    <dbReference type="NCBI Taxonomy" id="417102"/>
    <lineage>
        <taxon>Bacteria</taxon>
        <taxon>Bacillati</taxon>
        <taxon>Actinomycetota</taxon>
        <taxon>Actinomycetes</taxon>
        <taxon>Mycobacteriales</taxon>
        <taxon>Gordoniaceae</taxon>
        <taxon>Gordonia</taxon>
    </lineage>
</organism>
<keyword evidence="8" id="KW-1185">Reference proteome</keyword>
<dbReference type="Proteomes" id="UP000194632">
    <property type="component" value="Unassembled WGS sequence"/>
</dbReference>
<keyword evidence="4 5" id="KW-0472">Membrane</keyword>
<feature type="transmembrane region" description="Helical" evidence="5">
    <location>
        <begin position="63"/>
        <end position="81"/>
    </location>
</feature>
<dbReference type="STRING" id="417102.CA982_18210"/>
<reference evidence="7 8" key="1">
    <citation type="submission" date="2017-05" db="EMBL/GenBank/DDBJ databases">
        <title>Biotechnological potential of actinobacteria isolated from South African environments.</title>
        <authorList>
            <person name="Le Roes-Hill M."/>
            <person name="Prins A."/>
            <person name="Durrell K.A."/>
        </authorList>
    </citation>
    <scope>NUCLEOTIDE SEQUENCE [LARGE SCALE GENOMIC DNA]</scope>
    <source>
        <strain evidence="7">BS2</strain>
    </source>
</reference>
<dbReference type="AlphaFoldDB" id="A0A243Q6Q3"/>
<comment type="subcellular location">
    <subcellularLocation>
        <location evidence="1">Endomembrane system</location>
        <topology evidence="1">Multi-pass membrane protein</topology>
    </subcellularLocation>
</comment>
<sequence>MEHLVPIAISVACGVLVLWSILVAVLLVARPADLRVADVLRLLPDTVVLLRRLAADAELPRGVRVRLVLLLVYLVLPIDLIPDFIPVLGYADDAIIVALALRSVVRRAGPAALQRHWPGSAEGLAAVRRLAGISDPTRPMDT</sequence>
<evidence type="ECO:0000256" key="5">
    <source>
        <dbReference type="SAM" id="Phobius"/>
    </source>
</evidence>
<name>A0A243Q6Q3_9ACTN</name>
<protein>
    <recommendedName>
        <fullName evidence="6">DUF1232 domain-containing protein</fullName>
    </recommendedName>
</protein>
<feature type="transmembrane region" description="Helical" evidence="5">
    <location>
        <begin position="6"/>
        <end position="29"/>
    </location>
</feature>
<evidence type="ECO:0000313" key="7">
    <source>
        <dbReference type="EMBL" id="OUC77175.1"/>
    </source>
</evidence>
<evidence type="ECO:0000256" key="4">
    <source>
        <dbReference type="ARBA" id="ARBA00023136"/>
    </source>
</evidence>
<keyword evidence="3 5" id="KW-1133">Transmembrane helix</keyword>
<accession>A0A243Q6Q3</accession>
<dbReference type="EMBL" id="NGFO01000023">
    <property type="protein sequence ID" value="OUC77175.1"/>
    <property type="molecule type" value="Genomic_DNA"/>
</dbReference>
<gene>
    <name evidence="7" type="ORF">CA982_18210</name>
</gene>
<evidence type="ECO:0000313" key="8">
    <source>
        <dbReference type="Proteomes" id="UP000194632"/>
    </source>
</evidence>
<dbReference type="OrthoDB" id="9804184at2"/>
<evidence type="ECO:0000256" key="1">
    <source>
        <dbReference type="ARBA" id="ARBA00004127"/>
    </source>
</evidence>
<evidence type="ECO:0000256" key="2">
    <source>
        <dbReference type="ARBA" id="ARBA00022692"/>
    </source>
</evidence>
<keyword evidence="2 5" id="KW-0812">Transmembrane</keyword>
<dbReference type="RefSeq" id="WP_086536685.1">
    <property type="nucleotide sequence ID" value="NZ_NGFO01000023.1"/>
</dbReference>
<proteinExistence type="predicted"/>